<evidence type="ECO:0000256" key="1">
    <source>
        <dbReference type="ARBA" id="ARBA00002056"/>
    </source>
</evidence>
<dbReference type="GO" id="GO:0005543">
    <property type="term" value="F:phospholipid binding"/>
    <property type="evidence" value="ECO:0007669"/>
    <property type="project" value="TreeGrafter"/>
</dbReference>
<dbReference type="Pfam" id="PF02684">
    <property type="entry name" value="LpxB"/>
    <property type="match status" value="1"/>
</dbReference>
<dbReference type="GO" id="GO:0009245">
    <property type="term" value="P:lipid A biosynthetic process"/>
    <property type="evidence" value="ECO:0007669"/>
    <property type="project" value="UniProtKB-UniRule"/>
</dbReference>
<dbReference type="GO" id="GO:0008915">
    <property type="term" value="F:lipid-A-disaccharide synthase activity"/>
    <property type="evidence" value="ECO:0007669"/>
    <property type="project" value="UniProtKB-UniRule"/>
</dbReference>
<accession>A0A2Z5G6W8</accession>
<dbReference type="AlphaFoldDB" id="A0A2Z5G6W8"/>
<comment type="function">
    <text evidence="1">Condensation of UDP-2,3-diacylglucosamine and 2,3-diacylglucosamine-1-phosphate to form lipid A disaccharide, a precursor of lipid A, a phosphorylated glycolipid that anchors the lipopolysaccharide to the outer membrane of the cell.</text>
</comment>
<protein>
    <recommendedName>
        <fullName evidence="3 10">Lipid-A-disaccharide synthase</fullName>
        <ecNumber evidence="2 10">2.4.1.182</ecNumber>
    </recommendedName>
</protein>
<dbReference type="EMBL" id="CP030840">
    <property type="protein sequence ID" value="AXC14992.1"/>
    <property type="molecule type" value="Genomic_DNA"/>
</dbReference>
<evidence type="ECO:0000256" key="3">
    <source>
        <dbReference type="ARBA" id="ARBA00020902"/>
    </source>
</evidence>
<organism evidence="11 12">
    <name type="scientific">Acidisarcina polymorpha</name>
    <dbReference type="NCBI Taxonomy" id="2211140"/>
    <lineage>
        <taxon>Bacteria</taxon>
        <taxon>Pseudomonadati</taxon>
        <taxon>Acidobacteriota</taxon>
        <taxon>Terriglobia</taxon>
        <taxon>Terriglobales</taxon>
        <taxon>Acidobacteriaceae</taxon>
        <taxon>Acidisarcina</taxon>
    </lineage>
</organism>
<dbReference type="Proteomes" id="UP000253606">
    <property type="component" value="Chromosome"/>
</dbReference>
<dbReference type="GO" id="GO:0016020">
    <property type="term" value="C:membrane"/>
    <property type="evidence" value="ECO:0007669"/>
    <property type="project" value="GOC"/>
</dbReference>
<keyword evidence="6" id="KW-0328">Glycosyltransferase</keyword>
<gene>
    <name evidence="11" type="ORF">ACPOL_5746</name>
</gene>
<evidence type="ECO:0000313" key="11">
    <source>
        <dbReference type="EMBL" id="AXC14992.1"/>
    </source>
</evidence>
<keyword evidence="12" id="KW-1185">Reference proteome</keyword>
<evidence type="ECO:0000256" key="2">
    <source>
        <dbReference type="ARBA" id="ARBA00012687"/>
    </source>
</evidence>
<proteinExistence type="predicted"/>
<evidence type="ECO:0000256" key="5">
    <source>
        <dbReference type="ARBA" id="ARBA00022556"/>
    </source>
</evidence>
<dbReference type="SUPFAM" id="SSF53756">
    <property type="entry name" value="UDP-Glycosyltransferase/glycogen phosphorylase"/>
    <property type="match status" value="1"/>
</dbReference>
<dbReference type="EC" id="2.4.1.182" evidence="2 10"/>
<dbReference type="InterPro" id="IPR003835">
    <property type="entry name" value="Glyco_trans_19"/>
</dbReference>
<evidence type="ECO:0000256" key="9">
    <source>
        <dbReference type="ARBA" id="ARBA00048975"/>
    </source>
</evidence>
<keyword evidence="8" id="KW-0443">Lipid metabolism</keyword>
<dbReference type="NCBIfam" id="TIGR00215">
    <property type="entry name" value="lpxB"/>
    <property type="match status" value="1"/>
</dbReference>
<name>A0A2Z5G6W8_9BACT</name>
<evidence type="ECO:0000256" key="8">
    <source>
        <dbReference type="ARBA" id="ARBA00023098"/>
    </source>
</evidence>
<evidence type="ECO:0000256" key="7">
    <source>
        <dbReference type="ARBA" id="ARBA00022679"/>
    </source>
</evidence>
<keyword evidence="4" id="KW-0444">Lipid biosynthesis</keyword>
<comment type="catalytic activity">
    <reaction evidence="9">
        <text>a lipid X + a UDP-2-N,3-O-bis[(3R)-3-hydroxyacyl]-alpha-D-glucosamine = a lipid A disaccharide + UDP + H(+)</text>
        <dbReference type="Rhea" id="RHEA:67828"/>
        <dbReference type="ChEBI" id="CHEBI:15378"/>
        <dbReference type="ChEBI" id="CHEBI:58223"/>
        <dbReference type="ChEBI" id="CHEBI:137748"/>
        <dbReference type="ChEBI" id="CHEBI:176338"/>
        <dbReference type="ChEBI" id="CHEBI:176343"/>
        <dbReference type="EC" id="2.4.1.182"/>
    </reaction>
</comment>
<dbReference type="PANTHER" id="PTHR30372:SF4">
    <property type="entry name" value="LIPID-A-DISACCHARIDE SYNTHASE, MITOCHONDRIAL-RELATED"/>
    <property type="match status" value="1"/>
</dbReference>
<evidence type="ECO:0000313" key="12">
    <source>
        <dbReference type="Proteomes" id="UP000253606"/>
    </source>
</evidence>
<keyword evidence="7" id="KW-0808">Transferase</keyword>
<sequence length="423" mass="46394">MGSNPSLILPPPVIFLSAGEASGEQYGTLLIEAIRKLSPGATFFGLGGQRMESAGLRRIVKAEDVAIMGITEVVRHMPRIYREYRKLKHSIRRRDGGRSGLPDAAVLIDFPDVNLSLARVLHRQGVPVVFFVSPQLWAWKKHRLKQVQRNVDKMLVIFPFEEAFYQGNGVEATFVGHPLADLPKPSISRAEFAEQNRLDPSKDWVALLPGSRGKEIDLNLPILLQVVEAMKDDHVEFILPLAPTLTAGHRHKVAAMVEAPSTARTAAKVTLVNDARAALFHARASVVASGTATVEAALMGNPFLVVYRISKLSYEVAKRVVKVPFVAMVNLIANEEVVPELIQGDFTTVNVVSHLRRLMHNENDRKIMKEKLSQVAARLHAIDPAQDAASMNTIPRVAAITLQLISRKHSGALDSSPALASKA</sequence>
<dbReference type="PANTHER" id="PTHR30372">
    <property type="entry name" value="LIPID-A-DISACCHARIDE SYNTHASE"/>
    <property type="match status" value="1"/>
</dbReference>
<reference evidence="11 12" key="1">
    <citation type="journal article" date="2018" name="Front. Microbiol.">
        <title>Hydrolytic Capabilities as a Key to Environmental Success: Chitinolytic and Cellulolytic Acidobacteria From Acidic Sub-arctic Soils and Boreal Peatlands.</title>
        <authorList>
            <person name="Belova S.E."/>
            <person name="Ravin N.V."/>
            <person name="Pankratov T.A."/>
            <person name="Rakitin A.L."/>
            <person name="Ivanova A.A."/>
            <person name="Beletsky A.V."/>
            <person name="Mardanov A.V."/>
            <person name="Sinninghe Damste J.S."/>
            <person name="Dedysh S.N."/>
        </authorList>
    </citation>
    <scope>NUCLEOTIDE SEQUENCE [LARGE SCALE GENOMIC DNA]</scope>
    <source>
        <strain evidence="11 12">SBC82</strain>
    </source>
</reference>
<keyword evidence="5" id="KW-0441">Lipid A biosynthesis</keyword>
<dbReference type="KEGG" id="abas:ACPOL_5746"/>
<evidence type="ECO:0000256" key="10">
    <source>
        <dbReference type="NCBIfam" id="TIGR00215"/>
    </source>
</evidence>
<dbReference type="RefSeq" id="WP_236657046.1">
    <property type="nucleotide sequence ID" value="NZ_CP030840.1"/>
</dbReference>
<evidence type="ECO:0000256" key="6">
    <source>
        <dbReference type="ARBA" id="ARBA00022676"/>
    </source>
</evidence>
<evidence type="ECO:0000256" key="4">
    <source>
        <dbReference type="ARBA" id="ARBA00022516"/>
    </source>
</evidence>